<name>A0A968KTM2_9SPIO</name>
<reference evidence="1" key="1">
    <citation type="submission" date="2020-03" db="EMBL/GenBank/DDBJ databases">
        <title>Spirochaetal bacteria isolated from arthropods constitute a novel genus Entomospira genus novum within the order Spirochaetales.</title>
        <authorList>
            <person name="Grana-Miraglia L."/>
            <person name="Sikutova S."/>
            <person name="Fingerle V."/>
            <person name="Sing A."/>
            <person name="Castillo-Ramirez S."/>
            <person name="Margos G."/>
            <person name="Rudolf I."/>
        </authorList>
    </citation>
    <scope>NUCLEOTIDE SEQUENCE</scope>
    <source>
        <strain evidence="1">BR208</strain>
    </source>
</reference>
<dbReference type="AlphaFoldDB" id="A0A968KTM2"/>
<evidence type="ECO:0008006" key="3">
    <source>
        <dbReference type="Google" id="ProtNLM"/>
    </source>
</evidence>
<dbReference type="RefSeq" id="WP_167703978.1">
    <property type="nucleotide sequence ID" value="NZ_CP118168.1"/>
</dbReference>
<organism evidence="1 2">
    <name type="scientific">Entomospira nematocerorum</name>
    <dbReference type="NCBI Taxonomy" id="2719987"/>
    <lineage>
        <taxon>Bacteria</taxon>
        <taxon>Pseudomonadati</taxon>
        <taxon>Spirochaetota</taxon>
        <taxon>Spirochaetia</taxon>
        <taxon>Spirochaetales</taxon>
        <taxon>Spirochaetaceae</taxon>
        <taxon>Entomospira</taxon>
    </lineage>
</organism>
<comment type="caution">
    <text evidence="1">The sequence shown here is derived from an EMBL/GenBank/DDBJ whole genome shotgun (WGS) entry which is preliminary data.</text>
</comment>
<keyword evidence="2" id="KW-1185">Reference proteome</keyword>
<gene>
    <name evidence="1" type="ORF">HCT46_06395</name>
</gene>
<dbReference type="EMBL" id="JAATLK010000001">
    <property type="protein sequence ID" value="NIZ47536.1"/>
    <property type="molecule type" value="Genomic_DNA"/>
</dbReference>
<protein>
    <recommendedName>
        <fullName evidence="3">DUF2764 family protein</fullName>
    </recommendedName>
</protein>
<sequence length="191" mass="22220">MANLYYLMASLPAIAVTDEQPRISYQDFLKQAHGAIGQPEYERLTAFDLHKIPVTLSNLGSLERKFWHWEIALRNELTLLRAKAFGVKPDAYLHKEVRVESSDIKRIALQAFEENDPLQVELELNKGRWALLEAERPLDYFGITSLLIYSMQLQLITRRGLFNKELGEQHYQKEYELILGEAKTVLMENIR</sequence>
<evidence type="ECO:0000313" key="1">
    <source>
        <dbReference type="EMBL" id="NIZ47536.1"/>
    </source>
</evidence>
<dbReference type="Proteomes" id="UP000752013">
    <property type="component" value="Unassembled WGS sequence"/>
</dbReference>
<proteinExistence type="predicted"/>
<accession>A0A968KTM2</accession>
<evidence type="ECO:0000313" key="2">
    <source>
        <dbReference type="Proteomes" id="UP000752013"/>
    </source>
</evidence>